<dbReference type="PANTHER" id="PTHR47968">
    <property type="entry name" value="CENTROMERE PROTEIN E"/>
    <property type="match status" value="1"/>
</dbReference>
<keyword evidence="4 11" id="KW-0547">Nucleotide-binding</keyword>
<dbReference type="GO" id="GO:0000919">
    <property type="term" value="P:cell plate assembly"/>
    <property type="evidence" value="ECO:0007669"/>
    <property type="project" value="UniProtKB-ARBA"/>
</dbReference>
<dbReference type="FunFam" id="3.40.850.10:FF:000016">
    <property type="entry name" value="Kinesin-like protein"/>
    <property type="match status" value="1"/>
</dbReference>
<comment type="subcellular location">
    <subcellularLocation>
        <location evidence="10">Cytoplasm</location>
        <location evidence="10">Cytoskeleton</location>
        <location evidence="10">Phragmoplast</location>
    </subcellularLocation>
    <subcellularLocation>
        <location evidence="1">Nucleus</location>
    </subcellularLocation>
</comment>
<dbReference type="PANTHER" id="PTHR47968:SF55">
    <property type="entry name" value="KINESIN-LIKE PROTEIN KIN-7H"/>
    <property type="match status" value="1"/>
</dbReference>
<dbReference type="InterPro" id="IPR021881">
    <property type="entry name" value="NACK_C"/>
</dbReference>
<feature type="region of interest" description="Disordered" evidence="13">
    <location>
        <begin position="779"/>
        <end position="799"/>
    </location>
</feature>
<dbReference type="InterPro" id="IPR001752">
    <property type="entry name" value="Kinesin_motor_dom"/>
</dbReference>
<feature type="coiled-coil region" evidence="12">
    <location>
        <begin position="348"/>
        <end position="412"/>
    </location>
</feature>
<feature type="domain" description="Kinesin motor" evidence="14">
    <location>
        <begin position="14"/>
        <end position="339"/>
    </location>
</feature>
<dbReference type="GO" id="GO:0009524">
    <property type="term" value="C:phragmoplast"/>
    <property type="evidence" value="ECO:0007669"/>
    <property type="project" value="UniProtKB-SubCell"/>
</dbReference>
<dbReference type="Proteomes" id="UP001293254">
    <property type="component" value="Unassembled WGS sequence"/>
</dbReference>
<feature type="compositionally biased region" description="Low complexity" evidence="13">
    <location>
        <begin position="576"/>
        <end position="586"/>
    </location>
</feature>
<evidence type="ECO:0000256" key="6">
    <source>
        <dbReference type="ARBA" id="ARBA00023054"/>
    </source>
</evidence>
<dbReference type="GO" id="GO:0005874">
    <property type="term" value="C:microtubule"/>
    <property type="evidence" value="ECO:0007669"/>
    <property type="project" value="UniProtKB-KW"/>
</dbReference>
<keyword evidence="5 11" id="KW-0067">ATP-binding</keyword>
<organism evidence="15 16">
    <name type="scientific">Sesamum alatum</name>
    <dbReference type="NCBI Taxonomy" id="300844"/>
    <lineage>
        <taxon>Eukaryota</taxon>
        <taxon>Viridiplantae</taxon>
        <taxon>Streptophyta</taxon>
        <taxon>Embryophyta</taxon>
        <taxon>Tracheophyta</taxon>
        <taxon>Spermatophyta</taxon>
        <taxon>Magnoliopsida</taxon>
        <taxon>eudicotyledons</taxon>
        <taxon>Gunneridae</taxon>
        <taxon>Pentapetalae</taxon>
        <taxon>asterids</taxon>
        <taxon>lamiids</taxon>
        <taxon>Lamiales</taxon>
        <taxon>Pedaliaceae</taxon>
        <taxon>Sesamum</taxon>
    </lineage>
</organism>
<keyword evidence="8" id="KW-0963">Cytoplasm</keyword>
<evidence type="ECO:0000256" key="7">
    <source>
        <dbReference type="ARBA" id="ARBA00023175"/>
    </source>
</evidence>
<feature type="region of interest" description="Disordered" evidence="13">
    <location>
        <begin position="574"/>
        <end position="617"/>
    </location>
</feature>
<proteinExistence type="inferred from homology"/>
<gene>
    <name evidence="15" type="ORF">Salat_2562000</name>
</gene>
<dbReference type="GO" id="GO:0003777">
    <property type="term" value="F:microtubule motor activity"/>
    <property type="evidence" value="ECO:0007669"/>
    <property type="project" value="InterPro"/>
</dbReference>
<dbReference type="CDD" id="cd01374">
    <property type="entry name" value="KISc_CENP_E"/>
    <property type="match status" value="1"/>
</dbReference>
<dbReference type="Pfam" id="PF00225">
    <property type="entry name" value="Kinesin"/>
    <property type="match status" value="1"/>
</dbReference>
<comment type="similarity">
    <text evidence="2">Belongs to the TRAFAC class myosin-kinesin ATPase superfamily. Kinesin family. KIN-7 subfamily.</text>
</comment>
<evidence type="ECO:0000313" key="16">
    <source>
        <dbReference type="Proteomes" id="UP001293254"/>
    </source>
</evidence>
<keyword evidence="3" id="KW-0493">Microtubule</keyword>
<feature type="compositionally biased region" description="Polar residues" evidence="13">
    <location>
        <begin position="723"/>
        <end position="737"/>
    </location>
</feature>
<evidence type="ECO:0000256" key="11">
    <source>
        <dbReference type="PROSITE-ProRule" id="PRU00283"/>
    </source>
</evidence>
<evidence type="ECO:0000256" key="4">
    <source>
        <dbReference type="ARBA" id="ARBA00022741"/>
    </source>
</evidence>
<dbReference type="SUPFAM" id="SSF52540">
    <property type="entry name" value="P-loop containing nucleoside triphosphate hydrolases"/>
    <property type="match status" value="1"/>
</dbReference>
<dbReference type="InterPro" id="IPR036961">
    <property type="entry name" value="Kinesin_motor_dom_sf"/>
</dbReference>
<keyword evidence="8" id="KW-0206">Cytoskeleton</keyword>
<dbReference type="Pfam" id="PF11995">
    <property type="entry name" value="DUF3490"/>
    <property type="match status" value="1"/>
</dbReference>
<accession>A0AAE2CCR1</accession>
<dbReference type="EMBL" id="JACGWO010000010">
    <property type="protein sequence ID" value="KAK4417364.1"/>
    <property type="molecule type" value="Genomic_DNA"/>
</dbReference>
<evidence type="ECO:0000256" key="2">
    <source>
        <dbReference type="ARBA" id="ARBA00007310"/>
    </source>
</evidence>
<evidence type="ECO:0000256" key="9">
    <source>
        <dbReference type="ARBA" id="ARBA00023242"/>
    </source>
</evidence>
<keyword evidence="16" id="KW-1185">Reference proteome</keyword>
<dbReference type="PRINTS" id="PR00380">
    <property type="entry name" value="KINESINHEAVY"/>
</dbReference>
<dbReference type="SMART" id="SM00129">
    <property type="entry name" value="KISc"/>
    <property type="match status" value="1"/>
</dbReference>
<sequence length="994" mass="111904">MESGEELMGGNEERIHVSVRLRPLNSKEILRNDVSDWECINDDTVVYKNVNLSASDRSMYPTAYTFDRVFRSDCSTREVYEKGAKDVAVSVLSGLNSSVFAYGQTSSGKTYTMTGVTEYAIADIYEYVQKHPERQFVLKFSAMEIYNESVRDLLSVDSTPLRLLDDPERGTIVEKLTEEILRDWDHVVQLLSVCEAQRQIGETSLNEMSSRSHQIIRLTIESTSRDFLGRENASTLSAAVNFVDLAGSERASQSLSAGTRLKEGCHINRSLLTLGTIIRKLSKGRGGHIPYRDSKLTRILQTSLGGNARTAIICTMSPARSHVEQSRNTLHFASCAKEVATNAQVNVVMSDKALVKYLQRELERLESELRSPQSALPPSDYSAILREKDLQIEKLEEEISDLILQRDIAQSQVKDLLQMLGDGASSMTQVGLGHYPHLRVQKLPDSEAQERETSILADPHSLDVDTRRYSDGHSTTSSQDQIVRVPYFVEDFVQSNASPRVLISSSNFSGSYSYHGWEEIEKQSNGNSEDLCREVRCIETEELSNNGAIESNCVFPEENNSEFPEVKVYVKENMQTTESPSTPPETDQGFKSSPLKNDSEMKDDTGTGVVTSKEDQELIPVPLEEVKESLPPLCEKEKALSSIHYLDTPALENLSLRHELDQDSSVVRRLKLTKSRSCKASIANSASPRFKIKDFGENTSSFGSERESVCFERKLSPLSFSPEVQSLSRNASPSSPGNALDIEIDTPNVKFATAEDVTGSTTEMTEKAKLPTEHVFITDPSKEIDPKGDETPKKNVKDVGLDPIGDEFEGLPSWPVEFKRLQQEIIELWHACNVSLVHRTYFFMLFRGDPSDAIYLEVELRRMKFLKDKFSRGEKTIVNGRRLTLASSEKALCNERRMLSKRMMSKFSEQERENLFLKWGIGLNTKLRRQQLAQRLWSKTEDMDHISDSAFLVAKLVGFIEPGKAPNKEMFGLNFTPRRSSRTYSFKRSLVSLL</sequence>
<evidence type="ECO:0000256" key="10">
    <source>
        <dbReference type="ARBA" id="ARBA00060413"/>
    </source>
</evidence>
<evidence type="ECO:0000256" key="13">
    <source>
        <dbReference type="SAM" id="MobiDB-lite"/>
    </source>
</evidence>
<protein>
    <submittedName>
        <fullName evidence="15">Kinesin-like protein KIN-7H</fullName>
    </submittedName>
</protein>
<keyword evidence="6 12" id="KW-0175">Coiled coil</keyword>
<evidence type="ECO:0000256" key="5">
    <source>
        <dbReference type="ARBA" id="ARBA00022840"/>
    </source>
</evidence>
<dbReference type="InterPro" id="IPR027417">
    <property type="entry name" value="P-loop_NTPase"/>
</dbReference>
<keyword evidence="7 11" id="KW-0505">Motor protein</keyword>
<evidence type="ECO:0000256" key="8">
    <source>
        <dbReference type="ARBA" id="ARBA00023212"/>
    </source>
</evidence>
<feature type="region of interest" description="Disordered" evidence="13">
    <location>
        <begin position="723"/>
        <end position="742"/>
    </location>
</feature>
<dbReference type="GO" id="GO:0008017">
    <property type="term" value="F:microtubule binding"/>
    <property type="evidence" value="ECO:0007669"/>
    <property type="project" value="InterPro"/>
</dbReference>
<name>A0AAE2CCR1_9LAMI</name>
<dbReference type="Gene3D" id="3.40.850.10">
    <property type="entry name" value="Kinesin motor domain"/>
    <property type="match status" value="1"/>
</dbReference>
<dbReference type="GO" id="GO:0005524">
    <property type="term" value="F:ATP binding"/>
    <property type="evidence" value="ECO:0007669"/>
    <property type="project" value="UniProtKB-UniRule"/>
</dbReference>
<dbReference type="AlphaFoldDB" id="A0AAE2CCR1"/>
<dbReference type="InterPro" id="IPR027640">
    <property type="entry name" value="Kinesin-like_fam"/>
</dbReference>
<reference evidence="15" key="2">
    <citation type="journal article" date="2024" name="Plant">
        <title>Genomic evolution and insights into agronomic trait innovations of Sesamum species.</title>
        <authorList>
            <person name="Miao H."/>
            <person name="Wang L."/>
            <person name="Qu L."/>
            <person name="Liu H."/>
            <person name="Sun Y."/>
            <person name="Le M."/>
            <person name="Wang Q."/>
            <person name="Wei S."/>
            <person name="Zheng Y."/>
            <person name="Lin W."/>
            <person name="Duan Y."/>
            <person name="Cao H."/>
            <person name="Xiong S."/>
            <person name="Wang X."/>
            <person name="Wei L."/>
            <person name="Li C."/>
            <person name="Ma Q."/>
            <person name="Ju M."/>
            <person name="Zhao R."/>
            <person name="Li G."/>
            <person name="Mu C."/>
            <person name="Tian Q."/>
            <person name="Mei H."/>
            <person name="Zhang T."/>
            <person name="Gao T."/>
            <person name="Zhang H."/>
        </authorList>
    </citation>
    <scope>NUCLEOTIDE SEQUENCE</scope>
    <source>
        <strain evidence="15">3651</strain>
    </source>
</reference>
<dbReference type="GO" id="GO:0005634">
    <property type="term" value="C:nucleus"/>
    <property type="evidence" value="ECO:0007669"/>
    <property type="project" value="UniProtKB-SubCell"/>
</dbReference>
<reference evidence="15" key="1">
    <citation type="submission" date="2020-06" db="EMBL/GenBank/DDBJ databases">
        <authorList>
            <person name="Li T."/>
            <person name="Hu X."/>
            <person name="Zhang T."/>
            <person name="Song X."/>
            <person name="Zhang H."/>
            <person name="Dai N."/>
            <person name="Sheng W."/>
            <person name="Hou X."/>
            <person name="Wei L."/>
        </authorList>
    </citation>
    <scope>NUCLEOTIDE SEQUENCE</scope>
    <source>
        <strain evidence="15">3651</strain>
        <tissue evidence="15">Leaf</tissue>
    </source>
</reference>
<evidence type="ECO:0000313" key="15">
    <source>
        <dbReference type="EMBL" id="KAK4417364.1"/>
    </source>
</evidence>
<dbReference type="PROSITE" id="PS50067">
    <property type="entry name" value="KINESIN_MOTOR_2"/>
    <property type="match status" value="1"/>
</dbReference>
<evidence type="ECO:0000259" key="14">
    <source>
        <dbReference type="PROSITE" id="PS50067"/>
    </source>
</evidence>
<evidence type="ECO:0000256" key="3">
    <source>
        <dbReference type="ARBA" id="ARBA00022701"/>
    </source>
</evidence>
<feature type="binding site" evidence="11">
    <location>
        <begin position="103"/>
        <end position="110"/>
    </location>
    <ligand>
        <name>ATP</name>
        <dbReference type="ChEBI" id="CHEBI:30616"/>
    </ligand>
</feature>
<comment type="caution">
    <text evidence="15">The sequence shown here is derived from an EMBL/GenBank/DDBJ whole genome shotgun (WGS) entry which is preliminary data.</text>
</comment>
<evidence type="ECO:0000256" key="12">
    <source>
        <dbReference type="SAM" id="Coils"/>
    </source>
</evidence>
<evidence type="ECO:0000256" key="1">
    <source>
        <dbReference type="ARBA" id="ARBA00004123"/>
    </source>
</evidence>
<feature type="compositionally biased region" description="Basic and acidic residues" evidence="13">
    <location>
        <begin position="780"/>
        <end position="799"/>
    </location>
</feature>
<keyword evidence="9" id="KW-0539">Nucleus</keyword>
<dbReference type="GO" id="GO:0007018">
    <property type="term" value="P:microtubule-based movement"/>
    <property type="evidence" value="ECO:0007669"/>
    <property type="project" value="InterPro"/>
</dbReference>